<organism evidence="3 4">
    <name type="scientific">Desulforamulus aquiferis</name>
    <dbReference type="NCBI Taxonomy" id="1397668"/>
    <lineage>
        <taxon>Bacteria</taxon>
        <taxon>Bacillati</taxon>
        <taxon>Bacillota</taxon>
        <taxon>Clostridia</taxon>
        <taxon>Eubacteriales</taxon>
        <taxon>Peptococcaceae</taxon>
        <taxon>Desulforamulus</taxon>
    </lineage>
</organism>
<dbReference type="SUPFAM" id="SSF50249">
    <property type="entry name" value="Nucleic acid-binding proteins"/>
    <property type="match status" value="1"/>
</dbReference>
<dbReference type="InterPro" id="IPR039566">
    <property type="entry name" value="CvfB_S1_st"/>
</dbReference>
<dbReference type="AlphaFoldDB" id="A0AAW7Z9D7"/>
<sequence>MIEIGKIQTLQVMRRTPEGAYLNFKDGKDGSAILLPRNQEPREFNIGDEIEVFVYTDSEGDTVATVRKPKLTIGELGLLRVVETTKFGAFLDWGLPKDLLLPLKEQVGKISTGDLCLVGLYINNNNKICATMHIYNLLSSESPYKKNDRVSGTVYSMNGDFGLFVAVDNKYHGLVHKNELFGNYKEGDQIEVRVKKVRDDGKLELSMREAAYNEIENDAQMIMERLKLGGGILSINDNSSPEHIKNELNISKRAFKRAVGRLLKEGAVKITEEGIELTW</sequence>
<reference evidence="3" key="1">
    <citation type="journal article" date="2023" name="J. Hazard. Mater.">
        <title>Anaerobic biodegradation of pyrene and benzo[a]pyrene by a new sulfate-reducing Desulforamulus aquiferis strain DSA.</title>
        <authorList>
            <person name="Zhang Z."/>
            <person name="Sun J."/>
            <person name="Gong X."/>
            <person name="Wang C."/>
            <person name="Wang H."/>
        </authorList>
    </citation>
    <scope>NUCLEOTIDE SEQUENCE</scope>
    <source>
        <strain evidence="3">DSA</strain>
    </source>
</reference>
<dbReference type="Proteomes" id="UP001172911">
    <property type="component" value="Unassembled WGS sequence"/>
</dbReference>
<dbReference type="PIRSF" id="PIRSF012524">
    <property type="entry name" value="YitL_S1"/>
    <property type="match status" value="1"/>
</dbReference>
<comment type="caution">
    <text evidence="3">The sequence shown here is derived from an EMBL/GenBank/DDBJ whole genome shotgun (WGS) entry which is preliminary data.</text>
</comment>
<dbReference type="Pfam" id="PF00575">
    <property type="entry name" value="S1"/>
    <property type="match status" value="1"/>
</dbReference>
<evidence type="ECO:0000313" key="3">
    <source>
        <dbReference type="EMBL" id="MDO7785859.1"/>
    </source>
</evidence>
<dbReference type="PANTHER" id="PTHR37296:SF1">
    <property type="entry name" value="CONSERVED VIRULENCE FACTOR B"/>
    <property type="match status" value="1"/>
</dbReference>
<dbReference type="RefSeq" id="WP_304540518.1">
    <property type="nucleotide sequence ID" value="NZ_JARPTC010000002.1"/>
</dbReference>
<dbReference type="Gene3D" id="1.10.10.10">
    <property type="entry name" value="Winged helix-like DNA-binding domain superfamily/Winged helix DNA-binding domain"/>
    <property type="match status" value="1"/>
</dbReference>
<dbReference type="InterPro" id="IPR040764">
    <property type="entry name" value="CvfB_WH"/>
</dbReference>
<dbReference type="PROSITE" id="PS50126">
    <property type="entry name" value="S1"/>
    <property type="match status" value="1"/>
</dbReference>
<proteinExistence type="inferred from homology"/>
<evidence type="ECO:0000256" key="1">
    <source>
        <dbReference type="PIRNR" id="PIRNR012524"/>
    </source>
</evidence>
<keyword evidence="4" id="KW-1185">Reference proteome</keyword>
<dbReference type="InterPro" id="IPR003029">
    <property type="entry name" value="S1_domain"/>
</dbReference>
<accession>A0AAW7Z9D7</accession>
<dbReference type="PANTHER" id="PTHR37296">
    <property type="entry name" value="CONSERVED VIRULENCE FACTOR B"/>
    <property type="match status" value="1"/>
</dbReference>
<comment type="similarity">
    <text evidence="1">Belongs to the CvfB family.</text>
</comment>
<dbReference type="InterPro" id="IPR012340">
    <property type="entry name" value="NA-bd_OB-fold"/>
</dbReference>
<gene>
    <name evidence="3" type="ORF">P6N53_01275</name>
</gene>
<reference evidence="3" key="2">
    <citation type="submission" date="2023-03" db="EMBL/GenBank/DDBJ databases">
        <authorList>
            <person name="Zhang Z."/>
        </authorList>
    </citation>
    <scope>NUCLEOTIDE SEQUENCE</scope>
    <source>
        <strain evidence="3">DSA</strain>
    </source>
</reference>
<dbReference type="Pfam" id="PF17783">
    <property type="entry name" value="WHD_CvfB"/>
    <property type="match status" value="1"/>
</dbReference>
<evidence type="ECO:0000259" key="2">
    <source>
        <dbReference type="PROSITE" id="PS50126"/>
    </source>
</evidence>
<protein>
    <submittedName>
        <fullName evidence="3">S1-like domain-containing RNA-binding protein</fullName>
    </submittedName>
</protein>
<dbReference type="Pfam" id="PF13509">
    <property type="entry name" value="S1_2"/>
    <property type="match status" value="2"/>
</dbReference>
<dbReference type="InterPro" id="IPR036388">
    <property type="entry name" value="WH-like_DNA-bd_sf"/>
</dbReference>
<feature type="domain" description="S1 motif" evidence="2">
    <location>
        <begin position="147"/>
        <end position="208"/>
    </location>
</feature>
<dbReference type="EMBL" id="JARPTC010000002">
    <property type="protein sequence ID" value="MDO7785859.1"/>
    <property type="molecule type" value="Genomic_DNA"/>
</dbReference>
<name>A0AAW7Z9D7_9FIRM</name>
<dbReference type="GO" id="GO:0003676">
    <property type="term" value="F:nucleic acid binding"/>
    <property type="evidence" value="ECO:0007669"/>
    <property type="project" value="InterPro"/>
</dbReference>
<dbReference type="SMART" id="SM00316">
    <property type="entry name" value="S1"/>
    <property type="match status" value="2"/>
</dbReference>
<dbReference type="InterPro" id="IPR014464">
    <property type="entry name" value="CvfB_fam"/>
</dbReference>
<evidence type="ECO:0000313" key="4">
    <source>
        <dbReference type="Proteomes" id="UP001172911"/>
    </source>
</evidence>
<dbReference type="Gene3D" id="2.40.50.140">
    <property type="entry name" value="Nucleic acid-binding proteins"/>
    <property type="match status" value="2"/>
</dbReference>